<comment type="caution">
    <text evidence="1">The sequence shown here is derived from an EMBL/GenBank/DDBJ whole genome shotgun (WGS) entry which is preliminary data.</text>
</comment>
<keyword evidence="2" id="KW-1185">Reference proteome</keyword>
<accession>A0AA39WWB2</accession>
<evidence type="ECO:0000313" key="2">
    <source>
        <dbReference type="Proteomes" id="UP001175000"/>
    </source>
</evidence>
<name>A0AA39WWB2_9PEZI</name>
<organism evidence="1 2">
    <name type="scientific">Immersiella caudata</name>
    <dbReference type="NCBI Taxonomy" id="314043"/>
    <lineage>
        <taxon>Eukaryota</taxon>
        <taxon>Fungi</taxon>
        <taxon>Dikarya</taxon>
        <taxon>Ascomycota</taxon>
        <taxon>Pezizomycotina</taxon>
        <taxon>Sordariomycetes</taxon>
        <taxon>Sordariomycetidae</taxon>
        <taxon>Sordariales</taxon>
        <taxon>Lasiosphaeriaceae</taxon>
        <taxon>Immersiella</taxon>
    </lineage>
</organism>
<protein>
    <submittedName>
        <fullName evidence="1">Uncharacterized protein</fullName>
    </submittedName>
</protein>
<dbReference type="AlphaFoldDB" id="A0AA39WWB2"/>
<sequence length="259" mass="30019">MFPSAKTASTSLISLSQSSRWFRTLIQPSRENFVRRLLALELLPEESPEWRANKHACLSCMKLRNHMCFDNGSILSLRMRKPLPGSREAARLEETDWQSFNRGERQKRERKRAAQERQSLNMEREGYHFYCNAGYRLTDAFENQALLAELRISGTERYKRTCIECKLARSSLQTAVFKSREVPFTDALERHFPGLGDFLHEHTPETGLALLSRPLLLIESERQDRTHMPCLLYTAFCGACQRWYKLAGFLPGFPRGVLD</sequence>
<gene>
    <name evidence="1" type="ORF">B0T14DRAFT_564243</name>
</gene>
<dbReference type="Proteomes" id="UP001175000">
    <property type="component" value="Unassembled WGS sequence"/>
</dbReference>
<proteinExistence type="predicted"/>
<reference evidence="1" key="1">
    <citation type="submission" date="2023-06" db="EMBL/GenBank/DDBJ databases">
        <title>Genome-scale phylogeny and comparative genomics of the fungal order Sordariales.</title>
        <authorList>
            <consortium name="Lawrence Berkeley National Laboratory"/>
            <person name="Hensen N."/>
            <person name="Bonometti L."/>
            <person name="Westerberg I."/>
            <person name="Brannstrom I.O."/>
            <person name="Guillou S."/>
            <person name="Cros-Aarteil S."/>
            <person name="Calhoun S."/>
            <person name="Haridas S."/>
            <person name="Kuo A."/>
            <person name="Mondo S."/>
            <person name="Pangilinan J."/>
            <person name="Riley R."/>
            <person name="Labutti K."/>
            <person name="Andreopoulos B."/>
            <person name="Lipzen A."/>
            <person name="Chen C."/>
            <person name="Yanf M."/>
            <person name="Daum C."/>
            <person name="Ng V."/>
            <person name="Clum A."/>
            <person name="Steindorff A."/>
            <person name="Ohm R."/>
            <person name="Martin F."/>
            <person name="Silar P."/>
            <person name="Natvig D."/>
            <person name="Lalanne C."/>
            <person name="Gautier V."/>
            <person name="Ament-Velasquez S.L."/>
            <person name="Kruys A."/>
            <person name="Hutchinson M.I."/>
            <person name="Powell A.J."/>
            <person name="Barry K."/>
            <person name="Miller A.N."/>
            <person name="Grigoriev I.V."/>
            <person name="Debuchy R."/>
            <person name="Gladieux P."/>
            <person name="Thoren M.H."/>
            <person name="Johannesson H."/>
        </authorList>
    </citation>
    <scope>NUCLEOTIDE SEQUENCE</scope>
    <source>
        <strain evidence="1">CBS 606.72</strain>
    </source>
</reference>
<dbReference type="EMBL" id="JAULSU010000003">
    <property type="protein sequence ID" value="KAK0622828.1"/>
    <property type="molecule type" value="Genomic_DNA"/>
</dbReference>
<evidence type="ECO:0000313" key="1">
    <source>
        <dbReference type="EMBL" id="KAK0622828.1"/>
    </source>
</evidence>